<keyword evidence="27" id="KW-1185">Reference proteome</keyword>
<dbReference type="InterPro" id="IPR039537">
    <property type="entry name" value="Retrotran_Ty1/copia-like"/>
</dbReference>
<evidence type="ECO:0000256" key="24">
    <source>
        <dbReference type="SAM" id="MobiDB-lite"/>
    </source>
</evidence>
<evidence type="ECO:0000256" key="4">
    <source>
        <dbReference type="ARBA" id="ARBA00022490"/>
    </source>
</evidence>
<keyword evidence="13" id="KW-0694">RNA-binding</keyword>
<dbReference type="InterPro" id="IPR036397">
    <property type="entry name" value="RNaseH_sf"/>
</dbReference>
<dbReference type="GO" id="GO:0004523">
    <property type="term" value="F:RNA-DNA hybrid ribonuclease activity"/>
    <property type="evidence" value="ECO:0007669"/>
    <property type="project" value="UniProtKB-EC"/>
</dbReference>
<dbReference type="Gene3D" id="3.30.420.10">
    <property type="entry name" value="Ribonuclease H-like superfamily/Ribonuclease H"/>
    <property type="match status" value="1"/>
</dbReference>
<dbReference type="InterPro" id="IPR012337">
    <property type="entry name" value="RNaseH-like_sf"/>
</dbReference>
<keyword evidence="10" id="KW-0255">Endonuclease</keyword>
<comment type="function">
    <text evidence="21">Integrase (IN) targets the VLP to the nucleus, where a subparticle preintegration complex (PIC) containing at least integrase and the newly synthesized dsDNA copy of the retrotransposon must transit the nuclear membrane. Once in the nucleus, integrase performs the integration of the dsDNA into the host genome.</text>
</comment>
<feature type="compositionally biased region" description="Basic and acidic residues" evidence="24">
    <location>
        <begin position="326"/>
        <end position="340"/>
    </location>
</feature>
<evidence type="ECO:0000256" key="1">
    <source>
        <dbReference type="ARBA" id="ARBA00000077"/>
    </source>
</evidence>
<dbReference type="Pfam" id="PF00665">
    <property type="entry name" value="rve"/>
    <property type="match status" value="1"/>
</dbReference>
<protein>
    <recommendedName>
        <fullName evidence="25">Integrase catalytic domain-containing protein</fullName>
    </recommendedName>
</protein>
<dbReference type="GO" id="GO:0003964">
    <property type="term" value="F:RNA-directed DNA polymerase activity"/>
    <property type="evidence" value="ECO:0007669"/>
    <property type="project" value="UniProtKB-KW"/>
</dbReference>
<comment type="catalytic activity">
    <reaction evidence="22">
        <text>DNA(n) + a 2'-deoxyribonucleoside 5'-triphosphate = DNA(n+1) + diphosphate</text>
        <dbReference type="Rhea" id="RHEA:22508"/>
        <dbReference type="Rhea" id="RHEA-COMP:17339"/>
        <dbReference type="Rhea" id="RHEA-COMP:17340"/>
        <dbReference type="ChEBI" id="CHEBI:33019"/>
        <dbReference type="ChEBI" id="CHEBI:61560"/>
        <dbReference type="ChEBI" id="CHEBI:173112"/>
        <dbReference type="EC" id="2.7.7.49"/>
    </reaction>
</comment>
<evidence type="ECO:0000256" key="18">
    <source>
        <dbReference type="ARBA" id="ARBA00023172"/>
    </source>
</evidence>
<dbReference type="PANTHER" id="PTHR42648:SF11">
    <property type="entry name" value="TRANSPOSON TY4-P GAG-POL POLYPROTEIN"/>
    <property type="match status" value="1"/>
</dbReference>
<sequence length="612" mass="68278">MVNHFNKVTYSVDYLHRLFGHVNIKSIKDSTKDRSIAGIEVDEVNWTNLAKFQSEVCMAGKSTKGRHLMNSRLKYQKEYKPFQFIHTDLFGPVQVTAVNVPRYLLAFTDECTRYKWVFPLREKDSQSITARFSELVRFIETQLETKVLCFQMDQGTEFTNKTITQFFHDNGIITRFTTVGDSRSNGVAERTNLLLLNDCRTLLTSVKLPDDLWFYAVKFATLMRNSIVTTSTKESPRAKAGLTGLDISTVLPFGQPVIVNKPKTSSKLHSRGWKGYALCPSSVSFGYLIYVPGAPQDIIDTRHYRAIRDGVEPKETIIDSVIDHAEERDVNDRSDHDIPKEPSPLPNLNFDPKMIPSQNEKLGGTNIQVVTKPKPTFNMDPSLLKIIQSGGTTGARAGSTLPQGDESEQNKVSDPLPTVSDQPDPTEKSHSGGTSALKLPPLMITKKKVSNVPILKPPVKQMVSTPPKLITIATDDENSVEEQNQSEPTSESEWYPSDPVSGGTNNSEEDEASSSEESSPADAPANNMKRKRDDSGEIEDQDGTTSQESPPSSKQRIHYAQVTKNHSETHAERPSLSYKEAITYNSNAEGKEKLIAGYEKEINQLIKMIAFL</sequence>
<evidence type="ECO:0000256" key="11">
    <source>
        <dbReference type="ARBA" id="ARBA00022801"/>
    </source>
</evidence>
<dbReference type="KEGG" id="tdl:TDEL_0H04520"/>
<evidence type="ECO:0000256" key="10">
    <source>
        <dbReference type="ARBA" id="ARBA00022759"/>
    </source>
</evidence>
<dbReference type="InterPro" id="IPR001584">
    <property type="entry name" value="Integrase_cat-core"/>
</dbReference>
<evidence type="ECO:0000256" key="9">
    <source>
        <dbReference type="ARBA" id="ARBA00022723"/>
    </source>
</evidence>
<keyword evidence="5" id="KW-0815">Transposition</keyword>
<dbReference type="PROSITE" id="PS50994">
    <property type="entry name" value="INTEGRASE"/>
    <property type="match status" value="1"/>
</dbReference>
<keyword evidence="6" id="KW-0808">Transferase</keyword>
<dbReference type="SUPFAM" id="SSF53098">
    <property type="entry name" value="Ribonuclease H-like"/>
    <property type="match status" value="1"/>
</dbReference>
<dbReference type="EMBL" id="HE616749">
    <property type="protein sequence ID" value="CCE94311.1"/>
    <property type="molecule type" value="Genomic_DNA"/>
</dbReference>
<gene>
    <name evidence="26" type="primary">TDEL0H04520</name>
    <name evidence="26" type="ORF">TDEL_0H04520</name>
</gene>
<dbReference type="OrthoDB" id="4037325at2759"/>
<feature type="region of interest" description="Disordered" evidence="24">
    <location>
        <begin position="392"/>
        <end position="575"/>
    </location>
</feature>
<feature type="compositionally biased region" description="Low complexity" evidence="24">
    <location>
        <begin position="515"/>
        <end position="525"/>
    </location>
</feature>
<evidence type="ECO:0000256" key="15">
    <source>
        <dbReference type="ARBA" id="ARBA00022918"/>
    </source>
</evidence>
<keyword evidence="8" id="KW-0540">Nuclease</keyword>
<dbReference type="GO" id="GO:0003723">
    <property type="term" value="F:RNA binding"/>
    <property type="evidence" value="ECO:0007669"/>
    <property type="project" value="UniProtKB-KW"/>
</dbReference>
<dbReference type="GO" id="GO:0005634">
    <property type="term" value="C:nucleus"/>
    <property type="evidence" value="ECO:0007669"/>
    <property type="project" value="UniProtKB-SubCell"/>
</dbReference>
<evidence type="ECO:0000256" key="5">
    <source>
        <dbReference type="ARBA" id="ARBA00022578"/>
    </source>
</evidence>
<evidence type="ECO:0000256" key="19">
    <source>
        <dbReference type="ARBA" id="ARBA00023242"/>
    </source>
</evidence>
<organism evidence="26 27">
    <name type="scientific">Torulaspora delbrueckii</name>
    <name type="common">Yeast</name>
    <name type="synonym">Candida colliculosa</name>
    <dbReference type="NCBI Taxonomy" id="4950"/>
    <lineage>
        <taxon>Eukaryota</taxon>
        <taxon>Fungi</taxon>
        <taxon>Dikarya</taxon>
        <taxon>Ascomycota</taxon>
        <taxon>Saccharomycotina</taxon>
        <taxon>Saccharomycetes</taxon>
        <taxon>Saccharomycetales</taxon>
        <taxon>Saccharomycetaceae</taxon>
        <taxon>Torulaspora</taxon>
    </lineage>
</organism>
<evidence type="ECO:0000313" key="27">
    <source>
        <dbReference type="Proteomes" id="UP000005627"/>
    </source>
</evidence>
<comment type="subcellular location">
    <subcellularLocation>
        <location evidence="3">Cytoplasm</location>
    </subcellularLocation>
    <subcellularLocation>
        <location evidence="2">Nucleus</location>
    </subcellularLocation>
</comment>
<feature type="compositionally biased region" description="Polar residues" evidence="24">
    <location>
        <begin position="543"/>
        <end position="554"/>
    </location>
</feature>
<dbReference type="AlphaFoldDB" id="G9A0B7"/>
<keyword evidence="4" id="KW-0963">Cytoplasm</keyword>
<feature type="compositionally biased region" description="Polar residues" evidence="24">
    <location>
        <begin position="481"/>
        <end position="492"/>
    </location>
</feature>
<keyword evidence="7" id="KW-0548">Nucleotidyltransferase</keyword>
<evidence type="ECO:0000256" key="2">
    <source>
        <dbReference type="ARBA" id="ARBA00004123"/>
    </source>
</evidence>
<dbReference type="HOGENOM" id="CLU_003908_1_0_1"/>
<dbReference type="GO" id="GO:0003677">
    <property type="term" value="F:DNA binding"/>
    <property type="evidence" value="ECO:0007669"/>
    <property type="project" value="UniProtKB-KW"/>
</dbReference>
<evidence type="ECO:0000256" key="8">
    <source>
        <dbReference type="ARBA" id="ARBA00022722"/>
    </source>
</evidence>
<dbReference type="GO" id="GO:0046872">
    <property type="term" value="F:metal ion binding"/>
    <property type="evidence" value="ECO:0007669"/>
    <property type="project" value="UniProtKB-KW"/>
</dbReference>
<dbReference type="GO" id="GO:0005737">
    <property type="term" value="C:cytoplasm"/>
    <property type="evidence" value="ECO:0007669"/>
    <property type="project" value="UniProtKB-SubCell"/>
</dbReference>
<evidence type="ECO:0000256" key="17">
    <source>
        <dbReference type="ARBA" id="ARBA00023125"/>
    </source>
</evidence>
<feature type="domain" description="Integrase catalytic" evidence="25">
    <location>
        <begin position="77"/>
        <end position="244"/>
    </location>
</feature>
<evidence type="ECO:0000256" key="22">
    <source>
        <dbReference type="ARBA" id="ARBA00048173"/>
    </source>
</evidence>
<dbReference type="GO" id="GO:0032196">
    <property type="term" value="P:transposition"/>
    <property type="evidence" value="ECO:0007669"/>
    <property type="project" value="UniProtKB-KW"/>
</dbReference>
<feature type="region of interest" description="Disordered" evidence="24">
    <location>
        <begin position="326"/>
        <end position="352"/>
    </location>
</feature>
<keyword evidence="18" id="KW-0233">DNA recombination</keyword>
<evidence type="ECO:0000256" key="7">
    <source>
        <dbReference type="ARBA" id="ARBA00022695"/>
    </source>
</evidence>
<comment type="catalytic activity">
    <reaction evidence="1">
        <text>Endonucleolytic cleavage to 5'-phosphomonoester.</text>
        <dbReference type="EC" id="3.1.26.4"/>
    </reaction>
</comment>
<evidence type="ECO:0000256" key="14">
    <source>
        <dbReference type="ARBA" id="ARBA00022908"/>
    </source>
</evidence>
<keyword evidence="14" id="KW-0229">DNA integration</keyword>
<dbReference type="GeneID" id="11501712"/>
<keyword evidence="9" id="KW-0479">Metal-binding</keyword>
<evidence type="ECO:0000259" key="25">
    <source>
        <dbReference type="PROSITE" id="PS50994"/>
    </source>
</evidence>
<evidence type="ECO:0000256" key="3">
    <source>
        <dbReference type="ARBA" id="ARBA00004496"/>
    </source>
</evidence>
<dbReference type="RefSeq" id="XP_003683522.1">
    <property type="nucleotide sequence ID" value="XM_003683474.1"/>
</dbReference>
<evidence type="ECO:0000256" key="21">
    <source>
        <dbReference type="ARBA" id="ARBA00025615"/>
    </source>
</evidence>
<comment type="catalytic activity">
    <reaction evidence="23">
        <text>DNA(n) + a 2'-deoxyribonucleoside 5'-triphosphate = DNA(n+1) + diphosphate</text>
        <dbReference type="Rhea" id="RHEA:22508"/>
        <dbReference type="Rhea" id="RHEA-COMP:17339"/>
        <dbReference type="Rhea" id="RHEA-COMP:17340"/>
        <dbReference type="ChEBI" id="CHEBI:33019"/>
        <dbReference type="ChEBI" id="CHEBI:61560"/>
        <dbReference type="ChEBI" id="CHEBI:173112"/>
        <dbReference type="EC" id="2.7.7.7"/>
    </reaction>
</comment>
<name>G9A0B7_TORDE</name>
<dbReference type="Proteomes" id="UP000005627">
    <property type="component" value="Chromosome 8"/>
</dbReference>
<evidence type="ECO:0000256" key="12">
    <source>
        <dbReference type="ARBA" id="ARBA00022842"/>
    </source>
</evidence>
<keyword evidence="11" id="KW-0378">Hydrolase</keyword>
<keyword evidence="17" id="KW-0238">DNA-binding</keyword>
<evidence type="ECO:0000313" key="26">
    <source>
        <dbReference type="EMBL" id="CCE94311.1"/>
    </source>
</evidence>
<comment type="function">
    <text evidence="20">Reverse transcriptase/ribonuclease H (RT) is a multifunctional enzyme that catalyzes the conversion of the retro-elements RNA genome into dsDNA within the VLP. The enzyme displays a DNA polymerase activity that can copy either DNA or RNA templates, and a ribonuclease H (RNase H) activity that cleaves the RNA strand of RNA-DNA heteroduplexes during plus-strand synthesis and hydrolyzes RNA primers. The conversion leads to a linear dsDNA copy of the retrotransposon that includes long terminal repeats (LTRs) at both ends.</text>
</comment>
<dbReference type="InParanoid" id="G9A0B7"/>
<dbReference type="STRING" id="1076872.G9A0B7"/>
<reference evidence="26 27" key="1">
    <citation type="journal article" date="2011" name="Proc. Natl. Acad. Sci. U.S.A.">
        <title>Evolutionary erosion of yeast sex chromosomes by mating-type switching accidents.</title>
        <authorList>
            <person name="Gordon J.L."/>
            <person name="Armisen D."/>
            <person name="Proux-Wera E."/>
            <person name="Oheigeartaigh S.S."/>
            <person name="Byrne K.P."/>
            <person name="Wolfe K.H."/>
        </authorList>
    </citation>
    <scope>NUCLEOTIDE SEQUENCE [LARGE SCALE GENOMIC DNA]</scope>
    <source>
        <strain evidence="27">ATCC 10662 / CBS 1146 / NBRC 0425 / NCYC 2629 / NRRL Y-866</strain>
    </source>
</reference>
<keyword evidence="19" id="KW-0539">Nucleus</keyword>
<keyword evidence="15" id="KW-0695">RNA-directed DNA polymerase</keyword>
<dbReference type="GO" id="GO:0015074">
    <property type="term" value="P:DNA integration"/>
    <property type="evidence" value="ECO:0007669"/>
    <property type="project" value="UniProtKB-KW"/>
</dbReference>
<evidence type="ECO:0000256" key="6">
    <source>
        <dbReference type="ARBA" id="ARBA00022679"/>
    </source>
</evidence>
<evidence type="ECO:0000256" key="16">
    <source>
        <dbReference type="ARBA" id="ARBA00022932"/>
    </source>
</evidence>
<dbReference type="GO" id="GO:0003887">
    <property type="term" value="F:DNA-directed DNA polymerase activity"/>
    <property type="evidence" value="ECO:0007669"/>
    <property type="project" value="UniProtKB-KW"/>
</dbReference>
<dbReference type="eggNOG" id="KOG0017">
    <property type="taxonomic scope" value="Eukaryota"/>
</dbReference>
<dbReference type="GO" id="GO:0006310">
    <property type="term" value="P:DNA recombination"/>
    <property type="evidence" value="ECO:0007669"/>
    <property type="project" value="UniProtKB-KW"/>
</dbReference>
<evidence type="ECO:0000256" key="20">
    <source>
        <dbReference type="ARBA" id="ARBA00025590"/>
    </source>
</evidence>
<evidence type="ECO:0000256" key="13">
    <source>
        <dbReference type="ARBA" id="ARBA00022884"/>
    </source>
</evidence>
<keyword evidence="16" id="KW-0239">DNA-directed DNA polymerase</keyword>
<proteinExistence type="predicted"/>
<keyword evidence="12" id="KW-0460">Magnesium</keyword>
<dbReference type="PANTHER" id="PTHR42648">
    <property type="entry name" value="TRANSPOSASE, PUTATIVE-RELATED"/>
    <property type="match status" value="1"/>
</dbReference>
<evidence type="ECO:0000256" key="23">
    <source>
        <dbReference type="ARBA" id="ARBA00049244"/>
    </source>
</evidence>
<accession>G9A0B7</accession>